<reference evidence="1 2" key="1">
    <citation type="submission" date="2023-09" db="EMBL/GenBank/DDBJ databases">
        <authorList>
            <person name="Rey-Velasco X."/>
        </authorList>
    </citation>
    <scope>NUCLEOTIDE SEQUENCE [LARGE SCALE GENOMIC DNA]</scope>
    <source>
        <strain evidence="1 2">F117</strain>
    </source>
</reference>
<dbReference type="Proteomes" id="UP001262582">
    <property type="component" value="Unassembled WGS sequence"/>
</dbReference>
<gene>
    <name evidence="1" type="ORF">RM539_07745</name>
</gene>
<organism evidence="1 2">
    <name type="scientific">Autumnicola musiva</name>
    <dbReference type="NCBI Taxonomy" id="3075589"/>
    <lineage>
        <taxon>Bacteria</taxon>
        <taxon>Pseudomonadati</taxon>
        <taxon>Bacteroidota</taxon>
        <taxon>Flavobacteriia</taxon>
        <taxon>Flavobacteriales</taxon>
        <taxon>Flavobacteriaceae</taxon>
        <taxon>Autumnicola</taxon>
    </lineage>
</organism>
<evidence type="ECO:0000313" key="2">
    <source>
        <dbReference type="Proteomes" id="UP001262582"/>
    </source>
</evidence>
<protein>
    <recommendedName>
        <fullName evidence="3">HNH nuclease domain-containing protein</fullName>
    </recommendedName>
</protein>
<accession>A0ABU3D4L2</accession>
<proteinExistence type="predicted"/>
<dbReference type="EMBL" id="JAVRHK010000004">
    <property type="protein sequence ID" value="MDT0676472.1"/>
    <property type="molecule type" value="Genomic_DNA"/>
</dbReference>
<name>A0ABU3D4L2_9FLAO</name>
<dbReference type="RefSeq" id="WP_311502816.1">
    <property type="nucleotide sequence ID" value="NZ_JAVRHK010000004.1"/>
</dbReference>
<sequence length="624" mass="72611">MARLKPKESVIKRLFALSGNQCAYPSCKEHIVDELGTVIGEVCHIEAAEIGGERYNIDSNDEYRRSFENLILMCSNHHKKTNNTQKYPTPILIKYKLEHENHFVNQPYIATDDVINKSIQNFMQQKNNNTGQGSQFNNQASKQNIKNQIGVQNVYNNSPKIGSPNVDGARPIIQKFKTIIDGINQDATAPSSDVIDFRNELKERFPRDVKSIPTKYLRFRKNNGRIIADVESYEKENNVVLNEEDDSTQEKLREFLLNNDKEKNEELKRSLSQKGQQRPAIITCDGFLINGNRRKMALEELYNSKNQNSQYEMMRVIILPEEVTELEIQRIENRYQLQSEGKSEYQGLNRAIKFKRNIENGFTLAAQLRDDPNYHELSDRDFKKQVKKFEKDFIKPLECVDKYLNTFERDGMYNTISENAKDREGRWQAFIDYSNFKTGTLENERKTTQLKIKENEKGRIENAVFKIIRKRSLSVKGTDLGKVHEFVRKVPKYLANDEAKKLILEIADVPEDIPEELKYDKSGNKLSEREIDEKWGANNREKILGNLIKAYGHLSNQEQRDKPLELLEDALKKLQHDNLKIENMGIDYYGKALDLTKNIIEEAEKIHKAIDDARYKMKKLSKKK</sequence>
<evidence type="ECO:0008006" key="3">
    <source>
        <dbReference type="Google" id="ProtNLM"/>
    </source>
</evidence>
<keyword evidence="2" id="KW-1185">Reference proteome</keyword>
<evidence type="ECO:0000313" key="1">
    <source>
        <dbReference type="EMBL" id="MDT0676472.1"/>
    </source>
</evidence>
<comment type="caution">
    <text evidence="1">The sequence shown here is derived from an EMBL/GenBank/DDBJ whole genome shotgun (WGS) entry which is preliminary data.</text>
</comment>